<accession>A0A146K8K6</accession>
<dbReference type="PANTHER" id="PTHR24184:SF11">
    <property type="entry name" value="ANKYRIN REPEAT AND SOCS BOX CONTAINING 3"/>
    <property type="match status" value="1"/>
</dbReference>
<feature type="non-terminal residue" evidence="1">
    <location>
        <position position="581"/>
    </location>
</feature>
<sequence length="581" mass="64397">ENNDEEYIKKNANKCIGTLNENDQTALMIAAQNGFTNLIYALQLEKKIQNKLGNTALMYASANNKYNCCKMLLEELKIQNNEGFTALMIASASGNQACVHFLRDYELRMVSYKQYTALQLACAQSHPHIVELLLDEADVAGLDGKTALMHAAESGSVECCQQLEALATQIDTKGDTALILCLECLIRIQSKQLPQSILNNYHATINFLLPFEFDQAKTDGTTVLMLCASAKLPPIQLLKKQIKLKNLLLQTALMFAADASNFEMAEELTDEVGNKDSEGKTALMYACQTGNQQLVDLLYSFEGQIVDKKQNNCLHYAAMAPNSDICLQMKPVWGQKVNSIGEPPIFNAIRNKRLANCTVLMESAHIVDKSSMTALMVAAEADNADVVKMFSKLANKINQFGQTASMICGERGSIRFFREIVQIERQTADKNVLTEAIKFNQFKLVKLIADLARSNQSAANVDQVYESKVCEQCKKLICMKINGESVLHQAIYAGSNECIQILSYCIEDTNDVTPLMKAVQREGITPQSISMLSTIYGGKQIQLQKGQKGMTALMIASMQSFENKDVINILLELEAEQKDDS</sequence>
<proteinExistence type="predicted"/>
<gene>
    <name evidence="1" type="ORF">TPC1_16456</name>
</gene>
<dbReference type="Pfam" id="PF12796">
    <property type="entry name" value="Ank_2"/>
    <property type="match status" value="4"/>
</dbReference>
<evidence type="ECO:0000313" key="1">
    <source>
        <dbReference type="EMBL" id="JAP91809.1"/>
    </source>
</evidence>
<dbReference type="PANTHER" id="PTHR24184">
    <property type="entry name" value="SI:CH211-189E2.2"/>
    <property type="match status" value="1"/>
</dbReference>
<reference evidence="1" key="1">
    <citation type="submission" date="2015-07" db="EMBL/GenBank/DDBJ databases">
        <title>Adaptation to a free-living lifestyle via gene acquisitions in the diplomonad Trepomonas sp. PC1.</title>
        <authorList>
            <person name="Xu F."/>
            <person name="Jerlstrom-Hultqvist J."/>
            <person name="Kolisko M."/>
            <person name="Simpson A.G.B."/>
            <person name="Roger A.J."/>
            <person name="Svard S.G."/>
            <person name="Andersson J.O."/>
        </authorList>
    </citation>
    <scope>NUCLEOTIDE SEQUENCE</scope>
    <source>
        <strain evidence="1">PC1</strain>
    </source>
</reference>
<dbReference type="AlphaFoldDB" id="A0A146K8K6"/>
<dbReference type="SMART" id="SM00248">
    <property type="entry name" value="ANK"/>
    <property type="match status" value="11"/>
</dbReference>
<dbReference type="SUPFAM" id="SSF48403">
    <property type="entry name" value="Ankyrin repeat"/>
    <property type="match status" value="3"/>
</dbReference>
<name>A0A146K8K6_9EUKA</name>
<dbReference type="InterPro" id="IPR002110">
    <property type="entry name" value="Ankyrin_rpt"/>
</dbReference>
<organism evidence="1">
    <name type="scientific">Trepomonas sp. PC1</name>
    <dbReference type="NCBI Taxonomy" id="1076344"/>
    <lineage>
        <taxon>Eukaryota</taxon>
        <taxon>Metamonada</taxon>
        <taxon>Diplomonadida</taxon>
        <taxon>Hexamitidae</taxon>
        <taxon>Hexamitinae</taxon>
        <taxon>Trepomonas</taxon>
    </lineage>
</organism>
<feature type="non-terminal residue" evidence="1">
    <location>
        <position position="1"/>
    </location>
</feature>
<protein>
    <submittedName>
        <fullName evidence="1">Ankyrin repeat-containing protein</fullName>
    </submittedName>
</protein>
<dbReference type="InterPro" id="IPR036770">
    <property type="entry name" value="Ankyrin_rpt-contain_sf"/>
</dbReference>
<dbReference type="EMBL" id="GDID01004797">
    <property type="protein sequence ID" value="JAP91809.1"/>
    <property type="molecule type" value="Transcribed_RNA"/>
</dbReference>
<dbReference type="Gene3D" id="1.25.40.20">
    <property type="entry name" value="Ankyrin repeat-containing domain"/>
    <property type="match status" value="5"/>
</dbReference>